<dbReference type="EMBL" id="VSRR010012847">
    <property type="protein sequence ID" value="MPC55052.1"/>
    <property type="molecule type" value="Genomic_DNA"/>
</dbReference>
<evidence type="ECO:0000313" key="2">
    <source>
        <dbReference type="EMBL" id="MPC55052.1"/>
    </source>
</evidence>
<sequence>MTGRVRGSGRQGIGWKGHKRRRWCSWVKSLVARRRAGCRLVGLAGREVSFVWAGECCNGSVGLPALSYPRGTASPHSAHQASLVAASPLRFASPHALRQSDPATCLSVNSTLLHLAPRISHTCQSVNLTYVPTPDTLRQLHLFVSQSKLATPCPFHNQSVSHLARHTDTHLLAINHAAAFTPVTHAPSTLVYQSPQRGHSSLSITPHSLTQQRSHLFT</sequence>
<evidence type="ECO:0000256" key="1">
    <source>
        <dbReference type="SAM" id="MobiDB-lite"/>
    </source>
</evidence>
<dbReference type="AlphaFoldDB" id="A0A5B7G805"/>
<reference evidence="2 3" key="1">
    <citation type="submission" date="2019-05" db="EMBL/GenBank/DDBJ databases">
        <title>Another draft genome of Portunus trituberculatus and its Hox gene families provides insights of decapod evolution.</title>
        <authorList>
            <person name="Jeong J.-H."/>
            <person name="Song I."/>
            <person name="Kim S."/>
            <person name="Choi T."/>
            <person name="Kim D."/>
            <person name="Ryu S."/>
            <person name="Kim W."/>
        </authorList>
    </citation>
    <scope>NUCLEOTIDE SEQUENCE [LARGE SCALE GENOMIC DNA]</scope>
    <source>
        <tissue evidence="2">Muscle</tissue>
    </source>
</reference>
<dbReference type="Proteomes" id="UP000324222">
    <property type="component" value="Unassembled WGS sequence"/>
</dbReference>
<evidence type="ECO:0000313" key="3">
    <source>
        <dbReference type="Proteomes" id="UP000324222"/>
    </source>
</evidence>
<protein>
    <submittedName>
        <fullName evidence="2">Uncharacterized protein</fullName>
    </submittedName>
</protein>
<organism evidence="2 3">
    <name type="scientific">Portunus trituberculatus</name>
    <name type="common">Swimming crab</name>
    <name type="synonym">Neptunus trituberculatus</name>
    <dbReference type="NCBI Taxonomy" id="210409"/>
    <lineage>
        <taxon>Eukaryota</taxon>
        <taxon>Metazoa</taxon>
        <taxon>Ecdysozoa</taxon>
        <taxon>Arthropoda</taxon>
        <taxon>Crustacea</taxon>
        <taxon>Multicrustacea</taxon>
        <taxon>Malacostraca</taxon>
        <taxon>Eumalacostraca</taxon>
        <taxon>Eucarida</taxon>
        <taxon>Decapoda</taxon>
        <taxon>Pleocyemata</taxon>
        <taxon>Brachyura</taxon>
        <taxon>Eubrachyura</taxon>
        <taxon>Portunoidea</taxon>
        <taxon>Portunidae</taxon>
        <taxon>Portuninae</taxon>
        <taxon>Portunus</taxon>
    </lineage>
</organism>
<feature type="region of interest" description="Disordered" evidence="1">
    <location>
        <begin position="194"/>
        <end position="218"/>
    </location>
</feature>
<gene>
    <name evidence="2" type="ORF">E2C01_048984</name>
</gene>
<proteinExistence type="predicted"/>
<accession>A0A5B7G805</accession>
<comment type="caution">
    <text evidence="2">The sequence shown here is derived from an EMBL/GenBank/DDBJ whole genome shotgun (WGS) entry which is preliminary data.</text>
</comment>
<name>A0A5B7G805_PORTR</name>
<keyword evidence="3" id="KW-1185">Reference proteome</keyword>